<evidence type="ECO:0000313" key="7">
    <source>
        <dbReference type="EMBL" id="CAI5788299.1"/>
    </source>
</evidence>
<evidence type="ECO:0000256" key="5">
    <source>
        <dbReference type="SAM" id="MobiDB-lite"/>
    </source>
</evidence>
<dbReference type="PROSITE" id="PS00226">
    <property type="entry name" value="IF_ROD_1"/>
    <property type="match status" value="1"/>
</dbReference>
<keyword evidence="8" id="KW-1185">Reference proteome</keyword>
<reference evidence="7" key="1">
    <citation type="submission" date="2022-12" db="EMBL/GenBank/DDBJ databases">
        <authorList>
            <person name="Alioto T."/>
            <person name="Alioto T."/>
            <person name="Gomez Garrido J."/>
        </authorList>
    </citation>
    <scope>NUCLEOTIDE SEQUENCE</scope>
</reference>
<dbReference type="Gene3D" id="1.20.5.1160">
    <property type="entry name" value="Vasodilator-stimulated phosphoprotein"/>
    <property type="match status" value="1"/>
</dbReference>
<dbReference type="SMART" id="SM01391">
    <property type="entry name" value="Filament"/>
    <property type="match status" value="1"/>
</dbReference>
<dbReference type="InterPro" id="IPR002957">
    <property type="entry name" value="Keratin_I"/>
</dbReference>
<name>A0AA35L2P3_9SAUR</name>
<dbReference type="InterPro" id="IPR018039">
    <property type="entry name" value="IF_conserved"/>
</dbReference>
<keyword evidence="1 3" id="KW-0403">Intermediate filament</keyword>
<accession>A0AA35L2P3</accession>
<dbReference type="Pfam" id="PF00038">
    <property type="entry name" value="Filament"/>
    <property type="match status" value="1"/>
</dbReference>
<evidence type="ECO:0000313" key="8">
    <source>
        <dbReference type="Proteomes" id="UP001178461"/>
    </source>
</evidence>
<proteinExistence type="inferred from homology"/>
<feature type="coiled-coil region" evidence="4">
    <location>
        <begin position="202"/>
        <end position="229"/>
    </location>
</feature>
<feature type="region of interest" description="Disordered" evidence="5">
    <location>
        <begin position="1"/>
        <end position="26"/>
    </location>
</feature>
<dbReference type="GO" id="GO:0005882">
    <property type="term" value="C:intermediate filament"/>
    <property type="evidence" value="ECO:0007669"/>
    <property type="project" value="UniProtKB-KW"/>
</dbReference>
<dbReference type="AlphaFoldDB" id="A0AA35L2P3"/>
<comment type="similarity">
    <text evidence="3">Belongs to the intermediate filament family.</text>
</comment>
<dbReference type="Proteomes" id="UP001178461">
    <property type="component" value="Chromosome 12"/>
</dbReference>
<dbReference type="PRINTS" id="PR01248">
    <property type="entry name" value="TYPE1KERATIN"/>
</dbReference>
<keyword evidence="2 4" id="KW-0175">Coiled coil</keyword>
<dbReference type="PANTHER" id="PTHR23239:SF32">
    <property type="entry name" value="PHAKININ"/>
    <property type="match status" value="1"/>
</dbReference>
<dbReference type="PROSITE" id="PS51842">
    <property type="entry name" value="IF_ROD_2"/>
    <property type="match status" value="1"/>
</dbReference>
<dbReference type="Gene3D" id="1.20.5.500">
    <property type="entry name" value="Single helix bin"/>
    <property type="match status" value="1"/>
</dbReference>
<feature type="coiled-coil region" evidence="4">
    <location>
        <begin position="303"/>
        <end position="376"/>
    </location>
</feature>
<evidence type="ECO:0000256" key="1">
    <source>
        <dbReference type="ARBA" id="ARBA00022754"/>
    </source>
</evidence>
<dbReference type="EMBL" id="OX395137">
    <property type="protein sequence ID" value="CAI5788299.1"/>
    <property type="molecule type" value="Genomic_DNA"/>
</dbReference>
<gene>
    <name evidence="7" type="ORF">PODLI_1B022431</name>
</gene>
<dbReference type="PANTHER" id="PTHR23239">
    <property type="entry name" value="INTERMEDIATE FILAMENT"/>
    <property type="match status" value="1"/>
</dbReference>
<dbReference type="GO" id="GO:0045109">
    <property type="term" value="P:intermediate filament organization"/>
    <property type="evidence" value="ECO:0007669"/>
    <property type="project" value="TreeGrafter"/>
</dbReference>
<organism evidence="7 8">
    <name type="scientific">Podarcis lilfordi</name>
    <name type="common">Lilford's wall lizard</name>
    <dbReference type="NCBI Taxonomy" id="74358"/>
    <lineage>
        <taxon>Eukaryota</taxon>
        <taxon>Metazoa</taxon>
        <taxon>Chordata</taxon>
        <taxon>Craniata</taxon>
        <taxon>Vertebrata</taxon>
        <taxon>Euteleostomi</taxon>
        <taxon>Lepidosauria</taxon>
        <taxon>Squamata</taxon>
        <taxon>Bifurcata</taxon>
        <taxon>Unidentata</taxon>
        <taxon>Episquamata</taxon>
        <taxon>Laterata</taxon>
        <taxon>Lacertibaenia</taxon>
        <taxon>Lacertidae</taxon>
        <taxon>Podarcis</taxon>
    </lineage>
</organism>
<dbReference type="SUPFAM" id="SSF64593">
    <property type="entry name" value="Intermediate filament protein, coiled coil region"/>
    <property type="match status" value="1"/>
</dbReference>
<evidence type="ECO:0000259" key="6">
    <source>
        <dbReference type="PROSITE" id="PS51842"/>
    </source>
</evidence>
<sequence>MPFTRRRASFLGQQPSTSAAESAGTASRRVSIGGAGSLSRPSGVYVGIVPTGGVSSLGTRVSRRALGISSVFLQGLRSSCSTVPLPQGLERGRGLSYESLNGCLVDYIEKVRALEQVNQELEDRIRVYLNKKSSSANNWGALRESWETIYHQVGDAVMENARLMLQTENIQACAEDVKDRYENEQPFRKAVEDEINSLYKVIDDANLTKVDLESQIENMKEELTLLSKNHEEDVKMLYKQLAVSPLEELDTPIGTGLDDILEKIRIHWEKDIERNRTETGALLHTKLATETAPSVRTQEEELVESLRVEFHETACKIQSLQAETESLRTLKRGLENSLYDAKHWHDIELQNLGSVITKLEAEVGEIRAETEQQQRDRETLLSIKTQLEKDITAYHCLLDKEESS</sequence>
<evidence type="ECO:0000256" key="4">
    <source>
        <dbReference type="SAM" id="Coils"/>
    </source>
</evidence>
<dbReference type="Gene3D" id="1.20.5.170">
    <property type="match status" value="1"/>
</dbReference>
<evidence type="ECO:0000256" key="2">
    <source>
        <dbReference type="ARBA" id="ARBA00023054"/>
    </source>
</evidence>
<feature type="coiled-coil region" evidence="4">
    <location>
        <begin position="104"/>
        <end position="131"/>
    </location>
</feature>
<dbReference type="GO" id="GO:0005198">
    <property type="term" value="F:structural molecule activity"/>
    <property type="evidence" value="ECO:0007669"/>
    <property type="project" value="InterPro"/>
</dbReference>
<feature type="domain" description="IF rod" evidence="6">
    <location>
        <begin position="100"/>
        <end position="404"/>
    </location>
</feature>
<feature type="compositionally biased region" description="Low complexity" evidence="5">
    <location>
        <begin position="16"/>
        <end position="26"/>
    </location>
</feature>
<evidence type="ECO:0000256" key="3">
    <source>
        <dbReference type="RuleBase" id="RU000685"/>
    </source>
</evidence>
<protein>
    <submittedName>
        <fullName evidence="7">Phakinin</fullName>
    </submittedName>
</protein>
<dbReference type="InterPro" id="IPR039008">
    <property type="entry name" value="IF_rod_dom"/>
</dbReference>